<keyword evidence="1 3" id="KW-0378">Hydrolase</keyword>
<dbReference type="eggNOG" id="arCOG07445">
    <property type="taxonomic scope" value="Archaea"/>
</dbReference>
<dbReference type="EMBL" id="CP002117">
    <property type="protein sequence ID" value="ADN36348.1"/>
    <property type="molecule type" value="Genomic_DNA"/>
</dbReference>
<name>E1RGQ3_METP4</name>
<dbReference type="HOGENOM" id="CLU_028163_1_1_2"/>
<dbReference type="InterPro" id="IPR006674">
    <property type="entry name" value="HD_domain"/>
</dbReference>
<accession>E1RGQ3</accession>
<keyword evidence="4" id="KW-1185">Reference proteome</keyword>
<dbReference type="AlphaFoldDB" id="E1RGQ3"/>
<dbReference type="Pfam" id="PF01966">
    <property type="entry name" value="HD"/>
    <property type="match status" value="1"/>
</dbReference>
<dbReference type="Pfam" id="PF13286">
    <property type="entry name" value="HD_assoc"/>
    <property type="match status" value="1"/>
</dbReference>
<dbReference type="SMART" id="SM00471">
    <property type="entry name" value="HDc"/>
    <property type="match status" value="1"/>
</dbReference>
<dbReference type="STRING" id="679926.Mpet_1591"/>
<evidence type="ECO:0000313" key="4">
    <source>
        <dbReference type="Proteomes" id="UP000006565"/>
    </source>
</evidence>
<dbReference type="InterPro" id="IPR026875">
    <property type="entry name" value="PHydrolase_assoc_dom"/>
</dbReference>
<dbReference type="GO" id="GO:0016787">
    <property type="term" value="F:hydrolase activity"/>
    <property type="evidence" value="ECO:0007669"/>
    <property type="project" value="UniProtKB-KW"/>
</dbReference>
<sequence length="397" mass="45687">MIIVQLSKETIKRIKERSASVGSSYSKGACLNSEAVRRKNSKPEDPWLRPPFFRDIDRIIHSKAYSRYIDKTQVFYFIDNEHITHRSIHVQLVSKIARTIGRALGYNEDLIEASALGHDIGHTPFGHTGEKYLDVLCRKHGIGGFKHNIQSVRFLDKLEECDLTLQVLDSVLCHNGEVTDCCITPERNFSWEHFDKKLADAEAGSDPSPATFEGCIVRFADTIAYLGRDLQDAIEVGLIDESLDDLPEDLRKLMNNNASYRDINGLVIDSFCRDIIETSIDTDCIAFSDDVYSLVLELKKYNYKKIYENHRLHEQDYKLELMFDTVFDHYLLDLESENSSSLIYSDLIDSEAFQRSYIESLKPPEIIRDYIAGMTNSYFESVFKKIVLPERKFRDFG</sequence>
<dbReference type="PANTHER" id="PTHR35795">
    <property type="entry name" value="SLR1885 PROTEIN"/>
    <property type="match status" value="1"/>
</dbReference>
<dbReference type="SUPFAM" id="SSF109604">
    <property type="entry name" value="HD-domain/PDEase-like"/>
    <property type="match status" value="1"/>
</dbReference>
<evidence type="ECO:0000256" key="1">
    <source>
        <dbReference type="ARBA" id="ARBA00022801"/>
    </source>
</evidence>
<organism evidence="3 4">
    <name type="scientific">Methanolacinia petrolearia (strain DSM 11571 / OCM 486 / SEBR 4847)</name>
    <name type="common">Methanoplanus petrolearius</name>
    <dbReference type="NCBI Taxonomy" id="679926"/>
    <lineage>
        <taxon>Archaea</taxon>
        <taxon>Methanobacteriati</taxon>
        <taxon>Methanobacteriota</taxon>
        <taxon>Stenosarchaea group</taxon>
        <taxon>Methanomicrobia</taxon>
        <taxon>Methanomicrobiales</taxon>
        <taxon>Methanomicrobiaceae</taxon>
        <taxon>Methanolacinia</taxon>
    </lineage>
</organism>
<dbReference type="PANTHER" id="PTHR35795:SF1">
    <property type="entry name" value="BIS(5'-NUCLEOSYL)-TETRAPHOSPHATASE, SYMMETRICAL"/>
    <property type="match status" value="1"/>
</dbReference>
<dbReference type="CDD" id="cd00077">
    <property type="entry name" value="HDc"/>
    <property type="match status" value="1"/>
</dbReference>
<dbReference type="InterPro" id="IPR051094">
    <property type="entry name" value="Diverse_Catalytic_Enzymes"/>
</dbReference>
<dbReference type="PROSITE" id="PS51831">
    <property type="entry name" value="HD"/>
    <property type="match status" value="1"/>
</dbReference>
<dbReference type="GeneID" id="9744062"/>
<dbReference type="OrthoDB" id="142597at2157"/>
<evidence type="ECO:0000259" key="2">
    <source>
        <dbReference type="PROSITE" id="PS51831"/>
    </source>
</evidence>
<evidence type="ECO:0000313" key="3">
    <source>
        <dbReference type="EMBL" id="ADN36348.1"/>
    </source>
</evidence>
<protein>
    <submittedName>
        <fullName evidence="3">Metal-dependent phosphohydrolase HD sub domain protein</fullName>
    </submittedName>
</protein>
<proteinExistence type="predicted"/>
<dbReference type="KEGG" id="mpi:Mpet_1591"/>
<gene>
    <name evidence="3" type="ordered locus">Mpet_1591</name>
</gene>
<dbReference type="Proteomes" id="UP000006565">
    <property type="component" value="Chromosome"/>
</dbReference>
<dbReference type="InterPro" id="IPR003607">
    <property type="entry name" value="HD/PDEase_dom"/>
</dbReference>
<reference evidence="3 4" key="1">
    <citation type="journal article" date="2010" name="Stand. Genomic Sci.">
        <title>Complete genome sequence of Methanoplanus petrolearius type strain (SEBR 4847).</title>
        <authorList>
            <person name="Brambilla E."/>
            <person name="Djao O.D."/>
            <person name="Daligault H."/>
            <person name="Lapidus A."/>
            <person name="Lucas S."/>
            <person name="Hammon N."/>
            <person name="Nolan M."/>
            <person name="Tice H."/>
            <person name="Cheng J.F."/>
            <person name="Han C."/>
            <person name="Tapia R."/>
            <person name="Goodwin L."/>
            <person name="Pitluck S."/>
            <person name="Liolios K."/>
            <person name="Ivanova N."/>
            <person name="Mavromatis K."/>
            <person name="Mikhailova N."/>
            <person name="Pati A."/>
            <person name="Chen A."/>
            <person name="Palaniappan K."/>
            <person name="Land M."/>
            <person name="Hauser L."/>
            <person name="Chang Y.J."/>
            <person name="Jeffries C.D."/>
            <person name="Rohde M."/>
            <person name="Spring S."/>
            <person name="Sikorski J."/>
            <person name="Goker M."/>
            <person name="Woyke T."/>
            <person name="Bristow J."/>
            <person name="Eisen J.A."/>
            <person name="Markowitz V."/>
            <person name="Hugenholtz P."/>
            <person name="Kyrpides N.C."/>
            <person name="Klenk H.P."/>
        </authorList>
    </citation>
    <scope>NUCLEOTIDE SEQUENCE [LARGE SCALE GENOMIC DNA]</scope>
    <source>
        <strain evidence="4">DSM 11571 / OCM 486 / SEBR 4847</strain>
    </source>
</reference>
<feature type="domain" description="HD" evidence="2">
    <location>
        <begin position="86"/>
        <end position="226"/>
    </location>
</feature>
<dbReference type="Gene3D" id="1.10.3210.10">
    <property type="entry name" value="Hypothetical protein af1432"/>
    <property type="match status" value="1"/>
</dbReference>
<dbReference type="RefSeq" id="WP_013329525.1">
    <property type="nucleotide sequence ID" value="NC_014507.1"/>
</dbReference>